<feature type="compositionally biased region" description="Basic and acidic residues" evidence="1">
    <location>
        <begin position="14"/>
        <end position="29"/>
    </location>
</feature>
<feature type="region of interest" description="Disordered" evidence="1">
    <location>
        <begin position="1"/>
        <end position="198"/>
    </location>
</feature>
<organism evidence="2">
    <name type="scientific">Cladocopium goreaui</name>
    <dbReference type="NCBI Taxonomy" id="2562237"/>
    <lineage>
        <taxon>Eukaryota</taxon>
        <taxon>Sar</taxon>
        <taxon>Alveolata</taxon>
        <taxon>Dinophyceae</taxon>
        <taxon>Suessiales</taxon>
        <taxon>Symbiodiniaceae</taxon>
        <taxon>Cladocopium</taxon>
    </lineage>
</organism>
<feature type="compositionally biased region" description="Polar residues" evidence="1">
    <location>
        <begin position="166"/>
        <end position="177"/>
    </location>
</feature>
<dbReference type="EMBL" id="CAMXCT030000599">
    <property type="protein sequence ID" value="CAL4768259.1"/>
    <property type="molecule type" value="Genomic_DNA"/>
</dbReference>
<dbReference type="AlphaFoldDB" id="A0A9P1FNV1"/>
<comment type="caution">
    <text evidence="2">The sequence shown here is derived from an EMBL/GenBank/DDBJ whole genome shotgun (WGS) entry which is preliminary data.</text>
</comment>
<evidence type="ECO:0000256" key="1">
    <source>
        <dbReference type="SAM" id="MobiDB-lite"/>
    </source>
</evidence>
<evidence type="ECO:0000313" key="3">
    <source>
        <dbReference type="EMBL" id="CAL4768259.1"/>
    </source>
</evidence>
<evidence type="ECO:0000313" key="4">
    <source>
        <dbReference type="Proteomes" id="UP001152797"/>
    </source>
</evidence>
<sequence>MGAGWAEAPGHQKTNRDTPGRAEAPERQTHKTSHNNQKKEEHHRVSGSPGGRKDKHQPRPPKGTETPRSPRASNKNKHQPQPEKERQKATPTMSGSRRGAIGHMQTAATKRKRKQKPHSAERQAPTHPLKGRRRTPQGGQKPRSAPERQKTKTPRGAEALGHHKTNTNSSDQHQRTIANRIHHEEEKHNGLLHQGGRGDGVTVHDPVLWQYPTLADENALHVLFSYQSGKAAPGAGNREDEGSWRRPPANRENAESWRKDEDARVERAQRERLAEERRGETQKDRPV</sequence>
<proteinExistence type="predicted"/>
<dbReference type="Proteomes" id="UP001152797">
    <property type="component" value="Unassembled WGS sequence"/>
</dbReference>
<feature type="region of interest" description="Disordered" evidence="1">
    <location>
        <begin position="229"/>
        <end position="287"/>
    </location>
</feature>
<name>A0A9P1FNV1_9DINO</name>
<reference evidence="3 4" key="2">
    <citation type="submission" date="2024-05" db="EMBL/GenBank/DDBJ databases">
        <authorList>
            <person name="Chen Y."/>
            <person name="Shah S."/>
            <person name="Dougan E. K."/>
            <person name="Thang M."/>
            <person name="Chan C."/>
        </authorList>
    </citation>
    <scope>NUCLEOTIDE SEQUENCE [LARGE SCALE GENOMIC DNA]</scope>
</reference>
<gene>
    <name evidence="2" type="ORF">C1SCF055_LOCUS8787</name>
</gene>
<keyword evidence="4" id="KW-1185">Reference proteome</keyword>
<protein>
    <submittedName>
        <fullName evidence="2">Uncharacterized protein</fullName>
    </submittedName>
</protein>
<evidence type="ECO:0000313" key="2">
    <source>
        <dbReference type="EMBL" id="CAI3980947.1"/>
    </source>
</evidence>
<feature type="compositionally biased region" description="Basic and acidic residues" evidence="1">
    <location>
        <begin position="252"/>
        <end position="287"/>
    </location>
</feature>
<dbReference type="EMBL" id="CAMXCT010000599">
    <property type="protein sequence ID" value="CAI3980947.1"/>
    <property type="molecule type" value="Genomic_DNA"/>
</dbReference>
<dbReference type="EMBL" id="CAMXCT020000599">
    <property type="protein sequence ID" value="CAL1134322.1"/>
    <property type="molecule type" value="Genomic_DNA"/>
</dbReference>
<reference evidence="2" key="1">
    <citation type="submission" date="2022-10" db="EMBL/GenBank/DDBJ databases">
        <authorList>
            <person name="Chen Y."/>
            <person name="Dougan E. K."/>
            <person name="Chan C."/>
            <person name="Rhodes N."/>
            <person name="Thang M."/>
        </authorList>
    </citation>
    <scope>NUCLEOTIDE SEQUENCE</scope>
</reference>
<accession>A0A9P1FNV1</accession>